<reference evidence="7 8" key="1">
    <citation type="submission" date="2008-10" db="EMBL/GenBank/DDBJ databases">
        <title>Draft genome sequence of Parabacteroides johnsonii (DSM 18315).</title>
        <authorList>
            <person name="Sudarsanam P."/>
            <person name="Ley R."/>
            <person name="Guruge J."/>
            <person name="Turnbaugh P.J."/>
            <person name="Mahowald M."/>
            <person name="Liep D."/>
            <person name="Gordon J."/>
        </authorList>
    </citation>
    <scope>NUCLEOTIDE SEQUENCE [LARGE SCALE GENOMIC DNA]</scope>
    <source>
        <strain evidence="7 8">DSM 18315</strain>
    </source>
</reference>
<comment type="subcellular location">
    <subcellularLocation>
        <location evidence="1">Membrane</location>
        <topology evidence="1">Multi-pass membrane protein</topology>
    </subcellularLocation>
</comment>
<evidence type="ECO:0000313" key="7">
    <source>
        <dbReference type="EMBL" id="EEC97740.1"/>
    </source>
</evidence>
<comment type="caution">
    <text evidence="7">The sequence shown here is derived from an EMBL/GenBank/DDBJ whole genome shotgun (WGS) entry which is preliminary data.</text>
</comment>
<reference evidence="7 8" key="2">
    <citation type="submission" date="2008-10" db="EMBL/GenBank/DDBJ databases">
        <authorList>
            <person name="Fulton L."/>
            <person name="Clifton S."/>
            <person name="Fulton B."/>
            <person name="Xu J."/>
            <person name="Minx P."/>
            <person name="Pepin K.H."/>
            <person name="Johnson M."/>
            <person name="Bhonagiri V."/>
            <person name="Nash W.E."/>
            <person name="Mardis E.R."/>
            <person name="Wilson R.K."/>
        </authorList>
    </citation>
    <scope>NUCLEOTIDE SEQUENCE [LARGE SCALE GENOMIC DNA]</scope>
    <source>
        <strain evidence="7 8">DSM 18315</strain>
    </source>
</reference>
<dbReference type="STRING" id="537006.PRABACTJOHN_00826"/>
<dbReference type="Pfam" id="PF01594">
    <property type="entry name" value="AI-2E_transport"/>
    <property type="match status" value="1"/>
</dbReference>
<keyword evidence="4 6" id="KW-1133">Transmembrane helix</keyword>
<gene>
    <name evidence="7" type="ORF">PRABACTJOHN_00826</name>
</gene>
<evidence type="ECO:0000256" key="5">
    <source>
        <dbReference type="ARBA" id="ARBA00023136"/>
    </source>
</evidence>
<evidence type="ECO:0008006" key="9">
    <source>
        <dbReference type="Google" id="ProtNLM"/>
    </source>
</evidence>
<organism evidence="7 8">
    <name type="scientific">Parabacteroides johnsonii DSM 18315</name>
    <dbReference type="NCBI Taxonomy" id="537006"/>
    <lineage>
        <taxon>Bacteria</taxon>
        <taxon>Pseudomonadati</taxon>
        <taxon>Bacteroidota</taxon>
        <taxon>Bacteroidia</taxon>
        <taxon>Bacteroidales</taxon>
        <taxon>Tannerellaceae</taxon>
        <taxon>Parabacteroides</taxon>
    </lineage>
</organism>
<feature type="transmembrane region" description="Helical" evidence="6">
    <location>
        <begin position="162"/>
        <end position="181"/>
    </location>
</feature>
<dbReference type="GO" id="GO:0016020">
    <property type="term" value="C:membrane"/>
    <property type="evidence" value="ECO:0007669"/>
    <property type="project" value="UniProtKB-SubCell"/>
</dbReference>
<dbReference type="EMBL" id="ABYH01000057">
    <property type="protein sequence ID" value="EEC97740.1"/>
    <property type="molecule type" value="Genomic_DNA"/>
</dbReference>
<feature type="transmembrane region" description="Helical" evidence="6">
    <location>
        <begin position="70"/>
        <end position="94"/>
    </location>
</feature>
<dbReference type="InterPro" id="IPR002549">
    <property type="entry name" value="AI-2E-like"/>
</dbReference>
<dbReference type="Proteomes" id="UP000005510">
    <property type="component" value="Unassembled WGS sequence"/>
</dbReference>
<evidence type="ECO:0000256" key="4">
    <source>
        <dbReference type="ARBA" id="ARBA00022989"/>
    </source>
</evidence>
<protein>
    <recommendedName>
        <fullName evidence="9">Sporulation integral membrane protein YtvI</fullName>
    </recommendedName>
</protein>
<evidence type="ECO:0000256" key="6">
    <source>
        <dbReference type="SAM" id="Phobius"/>
    </source>
</evidence>
<dbReference type="AlphaFoldDB" id="B7B729"/>
<proteinExistence type="inferred from homology"/>
<keyword evidence="3 6" id="KW-0812">Transmembrane</keyword>
<accession>B7B729</accession>
<dbReference type="HOGENOM" id="CLU_1169781_0_0_10"/>
<comment type="similarity">
    <text evidence="2">Belongs to the autoinducer-2 exporter (AI-2E) (TC 2.A.86) family.</text>
</comment>
<sequence length="237" mass="27476">MNPLFDKPFTFDRVARILFGLAVISGVIYLIAVLRNALLPFLIAWLLAYMMQPFVKFFQYKVKLKSRLLSILAVLVSTLLVISLVGVVIVPSVTQEVNRTLELMQEHNRGYGHIPMIPQSWAEYLEKNIDPDQLAQLLSKENIEKAVKQIAPKMWIVLTNTFSILFSITIVFVIFLYFILYPAGLRTDCQRLDPPDPRTLPSFCPRAGRRCRIQHEPLFPRTVVDCFMRRYPLRHRI</sequence>
<evidence type="ECO:0000313" key="8">
    <source>
        <dbReference type="Proteomes" id="UP000005510"/>
    </source>
</evidence>
<evidence type="ECO:0000256" key="1">
    <source>
        <dbReference type="ARBA" id="ARBA00004141"/>
    </source>
</evidence>
<name>B7B729_9BACT</name>
<feature type="transmembrane region" description="Helical" evidence="6">
    <location>
        <begin position="14"/>
        <end position="32"/>
    </location>
</feature>
<evidence type="ECO:0000256" key="3">
    <source>
        <dbReference type="ARBA" id="ARBA00022692"/>
    </source>
</evidence>
<evidence type="ECO:0000256" key="2">
    <source>
        <dbReference type="ARBA" id="ARBA00009773"/>
    </source>
</evidence>
<keyword evidence="5 6" id="KW-0472">Membrane</keyword>